<evidence type="ECO:0000313" key="1">
    <source>
        <dbReference type="EMBL" id="GAH17316.1"/>
    </source>
</evidence>
<accession>X1D962</accession>
<sequence>MTAGGTGAYDRKIGAPQAVTNGNIAAGGVGHKARDAERGNAAWAFLQKPFMLLFDFLYAAYASANDCSDTE</sequence>
<dbReference type="EMBL" id="BART01033106">
    <property type="protein sequence ID" value="GAH17316.1"/>
    <property type="molecule type" value="Genomic_DNA"/>
</dbReference>
<dbReference type="AlphaFoldDB" id="X1D962"/>
<protein>
    <submittedName>
        <fullName evidence="1">Uncharacterized protein</fullName>
    </submittedName>
</protein>
<organism evidence="1">
    <name type="scientific">marine sediment metagenome</name>
    <dbReference type="NCBI Taxonomy" id="412755"/>
    <lineage>
        <taxon>unclassified sequences</taxon>
        <taxon>metagenomes</taxon>
        <taxon>ecological metagenomes</taxon>
    </lineage>
</organism>
<proteinExistence type="predicted"/>
<reference evidence="1" key="1">
    <citation type="journal article" date="2014" name="Front. Microbiol.">
        <title>High frequency of phylogenetically diverse reductive dehalogenase-homologous genes in deep subseafloor sedimentary metagenomes.</title>
        <authorList>
            <person name="Kawai M."/>
            <person name="Futagami T."/>
            <person name="Toyoda A."/>
            <person name="Takaki Y."/>
            <person name="Nishi S."/>
            <person name="Hori S."/>
            <person name="Arai W."/>
            <person name="Tsubouchi T."/>
            <person name="Morono Y."/>
            <person name="Uchiyama I."/>
            <person name="Ito T."/>
            <person name="Fujiyama A."/>
            <person name="Inagaki F."/>
            <person name="Takami H."/>
        </authorList>
    </citation>
    <scope>NUCLEOTIDE SEQUENCE</scope>
    <source>
        <strain evidence="1">Expedition CK06-06</strain>
    </source>
</reference>
<comment type="caution">
    <text evidence="1">The sequence shown here is derived from an EMBL/GenBank/DDBJ whole genome shotgun (WGS) entry which is preliminary data.</text>
</comment>
<name>X1D962_9ZZZZ</name>
<gene>
    <name evidence="1" type="ORF">S01H4_57006</name>
</gene>